<gene>
    <name evidence="2" type="ORF">GCM10010466_43200</name>
</gene>
<comment type="caution">
    <text evidence="2">The sequence shown here is derived from an EMBL/GenBank/DDBJ whole genome shotgun (WGS) entry which is preliminary data.</text>
</comment>
<sequence>MFPTTAARGRSAHRSSPPAAFLIGRLRRTGTAHTPAEAERIDRASASAMPPSPPAAPPAAIAFAVTW</sequence>
<reference evidence="3" key="1">
    <citation type="journal article" date="2019" name="Int. J. Syst. Evol. Microbiol.">
        <title>The Global Catalogue of Microorganisms (GCM) 10K type strain sequencing project: providing services to taxonomists for standard genome sequencing and annotation.</title>
        <authorList>
            <consortium name="The Broad Institute Genomics Platform"/>
            <consortium name="The Broad Institute Genome Sequencing Center for Infectious Disease"/>
            <person name="Wu L."/>
            <person name="Ma J."/>
        </authorList>
    </citation>
    <scope>NUCLEOTIDE SEQUENCE [LARGE SCALE GENOMIC DNA]</scope>
    <source>
        <strain evidence="3">JCM 9373</strain>
    </source>
</reference>
<dbReference type="EMBL" id="BAAAUT010000035">
    <property type="protein sequence ID" value="GAA3147544.1"/>
    <property type="molecule type" value="Genomic_DNA"/>
</dbReference>
<evidence type="ECO:0000313" key="3">
    <source>
        <dbReference type="Proteomes" id="UP001500320"/>
    </source>
</evidence>
<dbReference type="Proteomes" id="UP001500320">
    <property type="component" value="Unassembled WGS sequence"/>
</dbReference>
<keyword evidence="3" id="KW-1185">Reference proteome</keyword>
<protein>
    <submittedName>
        <fullName evidence="2">Uncharacterized protein</fullName>
    </submittedName>
</protein>
<evidence type="ECO:0000256" key="1">
    <source>
        <dbReference type="SAM" id="MobiDB-lite"/>
    </source>
</evidence>
<evidence type="ECO:0000313" key="2">
    <source>
        <dbReference type="EMBL" id="GAA3147544.1"/>
    </source>
</evidence>
<proteinExistence type="predicted"/>
<accession>A0ABP6NGS9</accession>
<feature type="region of interest" description="Disordered" evidence="1">
    <location>
        <begin position="1"/>
        <end position="57"/>
    </location>
</feature>
<name>A0ABP6NGS9_9ACTN</name>
<organism evidence="2 3">
    <name type="scientific">Planomonospora alba</name>
    <dbReference type="NCBI Taxonomy" id="161354"/>
    <lineage>
        <taxon>Bacteria</taxon>
        <taxon>Bacillati</taxon>
        <taxon>Actinomycetota</taxon>
        <taxon>Actinomycetes</taxon>
        <taxon>Streptosporangiales</taxon>
        <taxon>Streptosporangiaceae</taxon>
        <taxon>Planomonospora</taxon>
    </lineage>
</organism>